<dbReference type="PANTHER" id="PTHR10000:SF8">
    <property type="entry name" value="HAD SUPERFAMILY HYDROLASE-LIKE, TYPE 3"/>
    <property type="match status" value="1"/>
</dbReference>
<dbReference type="InterPro" id="IPR036412">
    <property type="entry name" value="HAD-like_sf"/>
</dbReference>
<sequence length="260" mass="27475">MRLIVFTDLDGTLLDHDSYSFAPAQPALDALRARGIPLILATSKTAAEIAPLHAQLGLGDWPAIVENGAQAVVPRAADSDTTEYDRIRAALDALPHELRAPFTGFGDMSLREVALATGLPEPAAELARQRRFSEPGTWTGDESTRAAFLNALAARGISARRGGRFLTLSAGGTKAGCMAGIMRDLDRDTSIALGDAPNDVEMIETADHGVIVRNDAGTSLPQLAGESRGRVRRTTAPGPAGWNRAVLDLLDETAPTRSAD</sequence>
<dbReference type="SFLD" id="SFLDG01140">
    <property type="entry name" value="C2.B:_Phosphomannomutase_and_P"/>
    <property type="match status" value="1"/>
</dbReference>
<keyword evidence="5" id="KW-1185">Reference proteome</keyword>
<dbReference type="eggNOG" id="COG3769">
    <property type="taxonomic scope" value="Bacteria"/>
</dbReference>
<evidence type="ECO:0000256" key="2">
    <source>
        <dbReference type="ARBA" id="ARBA00022801"/>
    </source>
</evidence>
<dbReference type="InterPro" id="IPR006379">
    <property type="entry name" value="HAD-SF_hydro_IIB"/>
</dbReference>
<protein>
    <submittedName>
        <fullName evidence="4">Putative mannosyl-3-phosphoglycerate phosphatase</fullName>
        <ecNumber evidence="4">3.1.3.70</ecNumber>
    </submittedName>
</protein>
<dbReference type="PANTHER" id="PTHR10000">
    <property type="entry name" value="PHOSPHOSERINE PHOSPHATASE"/>
    <property type="match status" value="1"/>
</dbReference>
<dbReference type="RefSeq" id="WP_020041939.1">
    <property type="nucleotide sequence ID" value="NZ_KE557284.1"/>
</dbReference>
<dbReference type="SUPFAM" id="SSF56784">
    <property type="entry name" value="HAD-like"/>
    <property type="match status" value="1"/>
</dbReference>
<dbReference type="Gene3D" id="3.30.980.20">
    <property type="entry name" value="Putative mannosyl-3-phosphoglycerate phosphatase, domain 2"/>
    <property type="match status" value="1"/>
</dbReference>
<dbReference type="InterPro" id="IPR023214">
    <property type="entry name" value="HAD_sf"/>
</dbReference>
<proteinExistence type="predicted"/>
<evidence type="ECO:0000256" key="3">
    <source>
        <dbReference type="ARBA" id="ARBA00022842"/>
    </source>
</evidence>
<evidence type="ECO:0000256" key="1">
    <source>
        <dbReference type="ARBA" id="ARBA00022723"/>
    </source>
</evidence>
<keyword evidence="2 4" id="KW-0378">Hydrolase</keyword>
<dbReference type="GO" id="GO:0050531">
    <property type="term" value="F:mannosyl-3-phosphoglycerate phosphatase activity"/>
    <property type="evidence" value="ECO:0007669"/>
    <property type="project" value="UniProtKB-EC"/>
</dbReference>
<gene>
    <name evidence="4" type="ORF">Salmuc_01268</name>
</gene>
<comment type="caution">
    <text evidence="4">The sequence shown here is derived from an EMBL/GenBank/DDBJ whole genome shotgun (WGS) entry which is preliminary data.</text>
</comment>
<dbReference type="EC" id="3.1.3.70" evidence="4"/>
<dbReference type="GO" id="GO:0000287">
    <property type="term" value="F:magnesium ion binding"/>
    <property type="evidence" value="ECO:0007669"/>
    <property type="project" value="TreeGrafter"/>
</dbReference>
<dbReference type="SFLD" id="SFLDS00003">
    <property type="entry name" value="Haloacid_Dehalogenase"/>
    <property type="match status" value="1"/>
</dbReference>
<dbReference type="HOGENOM" id="CLU_063016_0_0_5"/>
<dbReference type="NCBIfam" id="TIGR01484">
    <property type="entry name" value="HAD-SF-IIB"/>
    <property type="match status" value="1"/>
</dbReference>
<dbReference type="STRING" id="1123237.Salmuc_01268"/>
<dbReference type="SFLD" id="SFLDG01142">
    <property type="entry name" value="C2.B.2:_Mannosyl-3-phosphoglyc"/>
    <property type="match status" value="1"/>
</dbReference>
<name>S9Q8C9_9RHOB</name>
<dbReference type="GO" id="GO:0051479">
    <property type="term" value="P:mannosylglycerate biosynthetic process"/>
    <property type="evidence" value="ECO:0007669"/>
    <property type="project" value="InterPro"/>
</dbReference>
<keyword evidence="1" id="KW-0479">Metal-binding</keyword>
<keyword evidence="3" id="KW-0460">Magnesium</keyword>
<dbReference type="AlphaFoldDB" id="S9Q8C9"/>
<dbReference type="Pfam" id="PF08282">
    <property type="entry name" value="Hydrolase_3"/>
    <property type="match status" value="2"/>
</dbReference>
<dbReference type="Gene3D" id="3.40.50.1000">
    <property type="entry name" value="HAD superfamily/HAD-like"/>
    <property type="match status" value="1"/>
</dbReference>
<dbReference type="OrthoDB" id="193379at2"/>
<evidence type="ECO:0000313" key="4">
    <source>
        <dbReference type="EMBL" id="EPX76282.1"/>
    </source>
</evidence>
<organism evidence="4 5">
    <name type="scientific">Salipiger mucosus DSM 16094</name>
    <dbReference type="NCBI Taxonomy" id="1123237"/>
    <lineage>
        <taxon>Bacteria</taxon>
        <taxon>Pseudomonadati</taxon>
        <taxon>Pseudomonadota</taxon>
        <taxon>Alphaproteobacteria</taxon>
        <taxon>Rhodobacterales</taxon>
        <taxon>Roseobacteraceae</taxon>
        <taxon>Salipiger</taxon>
    </lineage>
</organism>
<dbReference type="GO" id="GO:0005829">
    <property type="term" value="C:cytosol"/>
    <property type="evidence" value="ECO:0007669"/>
    <property type="project" value="TreeGrafter"/>
</dbReference>
<accession>S9Q8C9</accession>
<dbReference type="NCBIfam" id="TIGR01486">
    <property type="entry name" value="HAD-SF-IIB-MPGP"/>
    <property type="match status" value="1"/>
</dbReference>
<evidence type="ECO:0000313" key="5">
    <source>
        <dbReference type="Proteomes" id="UP000015347"/>
    </source>
</evidence>
<dbReference type="EMBL" id="APVH01000056">
    <property type="protein sequence ID" value="EPX76282.1"/>
    <property type="molecule type" value="Genomic_DNA"/>
</dbReference>
<dbReference type="InterPro" id="IPR006381">
    <property type="entry name" value="HAD-SF-IIB-MPGP"/>
</dbReference>
<reference evidence="5" key="1">
    <citation type="journal article" date="2014" name="Stand. Genomic Sci.">
        <title>Genome sequence of the exopolysaccharide-producing Salipiger mucosus type strain (DSM 16094(T)), a moderately halophilic member of the Roseobacter clade.</title>
        <authorList>
            <person name="Riedel T."/>
            <person name="Spring S."/>
            <person name="Fiebig A."/>
            <person name="Petersen J."/>
            <person name="Kyrpides N.C."/>
            <person name="Goker M."/>
            <person name="Klenk H.P."/>
        </authorList>
    </citation>
    <scope>NUCLEOTIDE SEQUENCE [LARGE SCALE GENOMIC DNA]</scope>
    <source>
        <strain evidence="5">DSM 16094</strain>
    </source>
</reference>
<dbReference type="Proteomes" id="UP000015347">
    <property type="component" value="Unassembled WGS sequence"/>
</dbReference>